<accession>A0ABT7H4K1</accession>
<protein>
    <recommendedName>
        <fullName evidence="4">ABC transporter permease</fullName>
    </recommendedName>
</protein>
<keyword evidence="1" id="KW-0812">Transmembrane</keyword>
<name>A0ABT7H4K1_9ACTN</name>
<feature type="transmembrane region" description="Helical" evidence="1">
    <location>
        <begin position="31"/>
        <end position="50"/>
    </location>
</feature>
<evidence type="ECO:0008006" key="4">
    <source>
        <dbReference type="Google" id="ProtNLM"/>
    </source>
</evidence>
<evidence type="ECO:0000313" key="3">
    <source>
        <dbReference type="Proteomes" id="UP001223390"/>
    </source>
</evidence>
<dbReference type="EMBL" id="JASITI010000074">
    <property type="protein sequence ID" value="MDK9500828.1"/>
    <property type="molecule type" value="Genomic_DNA"/>
</dbReference>
<proteinExistence type="predicted"/>
<keyword evidence="3" id="KW-1185">Reference proteome</keyword>
<feature type="non-terminal residue" evidence="2">
    <location>
        <position position="457"/>
    </location>
</feature>
<sequence length="457" mass="46651">MTGPTTDPRTTARRDRGGAGWVRTRLRAAPLATLLSAVLVFVSVLLATALPRALDRGADRALHTYLAEQGPERTSLTATAPTGRGPSGGDLPASLDHVLAALTAAVGPGYRLAESGPVYGVRAKDARPLTGPGLARPSDIAPNLGLLHLPQVASHSRLVQGRWPSGGAGEGPVPVVLSKSAADSIGARVGSVLEGSSGIAPPMGVEVVGLFAPADPDDVYWSDSAPTCLVRACLKWDKKHEASWWDAAALVGPEGIGRLAGWGTRATDFWRLPVDTGALRTDRLPEAGGQIASYVAGPTATRLVAETGRADILITSELPKLFAVAEARRQAAAPLAAIGPAGVGGVALVVFCLAAGLTGDRREAELALLLARGGSRAGVLRRLLGEGAVTVLPAAVLAAALGVLLLPAPRLAPGLLAAGAVALAALLAFPVRAFVLLSARRAAAPRRRLVAELLVLA</sequence>
<reference evidence="2 3" key="1">
    <citation type="submission" date="2023-05" db="EMBL/GenBank/DDBJ databases">
        <title>Sequencing and Assembly of Streptomyces sp. NP73.</title>
        <authorList>
            <person name="Konwar A.N."/>
            <person name="Saikia K."/>
            <person name="Thakur D."/>
        </authorList>
    </citation>
    <scope>NUCLEOTIDE SEQUENCE [LARGE SCALE GENOMIC DNA]</scope>
    <source>
        <strain evidence="2 3">NP73</strain>
    </source>
</reference>
<dbReference type="Proteomes" id="UP001223390">
    <property type="component" value="Unassembled WGS sequence"/>
</dbReference>
<organism evidence="2 3">
    <name type="scientific">Streptomyces katrae</name>
    <dbReference type="NCBI Taxonomy" id="68223"/>
    <lineage>
        <taxon>Bacteria</taxon>
        <taxon>Bacillati</taxon>
        <taxon>Actinomycetota</taxon>
        <taxon>Actinomycetes</taxon>
        <taxon>Kitasatosporales</taxon>
        <taxon>Streptomycetaceae</taxon>
        <taxon>Streptomyces</taxon>
    </lineage>
</organism>
<feature type="transmembrane region" description="Helical" evidence="1">
    <location>
        <begin position="414"/>
        <end position="439"/>
    </location>
</feature>
<evidence type="ECO:0000256" key="1">
    <source>
        <dbReference type="SAM" id="Phobius"/>
    </source>
</evidence>
<comment type="caution">
    <text evidence="2">The sequence shown here is derived from an EMBL/GenBank/DDBJ whole genome shotgun (WGS) entry which is preliminary data.</text>
</comment>
<evidence type="ECO:0000313" key="2">
    <source>
        <dbReference type="EMBL" id="MDK9500828.1"/>
    </source>
</evidence>
<feature type="transmembrane region" description="Helical" evidence="1">
    <location>
        <begin position="383"/>
        <end position="408"/>
    </location>
</feature>
<gene>
    <name evidence="2" type="ORF">QEZ40_006850</name>
</gene>
<keyword evidence="1" id="KW-0472">Membrane</keyword>
<keyword evidence="1" id="KW-1133">Transmembrane helix</keyword>